<dbReference type="Gene3D" id="1.10.287.130">
    <property type="match status" value="1"/>
</dbReference>
<evidence type="ECO:0000259" key="15">
    <source>
        <dbReference type="PROSITE" id="PS50110"/>
    </source>
</evidence>
<feature type="transmembrane region" description="Helical" evidence="13">
    <location>
        <begin position="309"/>
        <end position="326"/>
    </location>
</feature>
<evidence type="ECO:0000256" key="10">
    <source>
        <dbReference type="ARBA" id="ARBA00023012"/>
    </source>
</evidence>
<keyword evidence="8 16" id="KW-0418">Kinase</keyword>
<keyword evidence="9" id="KW-0067">ATP-binding</keyword>
<gene>
    <name evidence="16" type="ORF">AFK71_10570</name>
</gene>
<keyword evidence="13" id="KW-1133">Transmembrane helix</keyword>
<dbReference type="InterPro" id="IPR010559">
    <property type="entry name" value="Sig_transdc_His_kin_internal"/>
</dbReference>
<dbReference type="GO" id="GO:0005886">
    <property type="term" value="C:plasma membrane"/>
    <property type="evidence" value="ECO:0007669"/>
    <property type="project" value="UniProtKB-SubCell"/>
</dbReference>
<dbReference type="Gene3D" id="3.30.565.10">
    <property type="entry name" value="Histidine kinase-like ATPase, C-terminal domain"/>
    <property type="match status" value="2"/>
</dbReference>
<dbReference type="Gene3D" id="3.40.50.2300">
    <property type="match status" value="1"/>
</dbReference>
<feature type="transmembrane region" description="Helical" evidence="13">
    <location>
        <begin position="365"/>
        <end position="382"/>
    </location>
</feature>
<feature type="domain" description="Response regulatory" evidence="15">
    <location>
        <begin position="710"/>
        <end position="826"/>
    </location>
</feature>
<organism evidence="16 17">
    <name type="scientific">Virgibacillus pantothenticus</name>
    <dbReference type="NCBI Taxonomy" id="1473"/>
    <lineage>
        <taxon>Bacteria</taxon>
        <taxon>Bacillati</taxon>
        <taxon>Bacillota</taxon>
        <taxon>Bacilli</taxon>
        <taxon>Bacillales</taxon>
        <taxon>Bacillaceae</taxon>
        <taxon>Virgibacillus</taxon>
    </lineage>
</organism>
<dbReference type="CDD" id="cd17574">
    <property type="entry name" value="REC_OmpR"/>
    <property type="match status" value="1"/>
</dbReference>
<dbReference type="GO" id="GO:0009927">
    <property type="term" value="F:histidine phosphotransfer kinase activity"/>
    <property type="evidence" value="ECO:0007669"/>
    <property type="project" value="TreeGrafter"/>
</dbReference>
<keyword evidence="10" id="KW-0902">Two-component regulatory system</keyword>
<evidence type="ECO:0000313" key="16">
    <source>
        <dbReference type="EMBL" id="KNE19007.1"/>
    </source>
</evidence>
<feature type="transmembrane region" description="Helical" evidence="13">
    <location>
        <begin position="244"/>
        <end position="261"/>
    </location>
</feature>
<dbReference type="FunFam" id="3.30.565.10:FF:000023">
    <property type="entry name" value="PAS domain-containing sensor histidine kinase"/>
    <property type="match status" value="1"/>
</dbReference>
<dbReference type="CDD" id="cd00082">
    <property type="entry name" value="HisKA"/>
    <property type="match status" value="1"/>
</dbReference>
<dbReference type="RefSeq" id="WP_050351505.1">
    <property type="nucleotide sequence ID" value="NZ_BOSN01000003.1"/>
</dbReference>
<evidence type="ECO:0000256" key="7">
    <source>
        <dbReference type="ARBA" id="ARBA00022741"/>
    </source>
</evidence>
<evidence type="ECO:0000256" key="4">
    <source>
        <dbReference type="ARBA" id="ARBA00022475"/>
    </source>
</evidence>
<evidence type="ECO:0000256" key="8">
    <source>
        <dbReference type="ARBA" id="ARBA00022777"/>
    </source>
</evidence>
<reference evidence="17" key="1">
    <citation type="submission" date="2015-07" db="EMBL/GenBank/DDBJ databases">
        <title>Fjat-10053 dsm26.</title>
        <authorList>
            <person name="Liu B."/>
            <person name="Wang J."/>
            <person name="Zhu Y."/>
            <person name="Liu G."/>
            <person name="Chen Q."/>
            <person name="Chen Z."/>
            <person name="Lan J."/>
            <person name="Che J."/>
            <person name="Ge C."/>
            <person name="Shi H."/>
            <person name="Pan Z."/>
            <person name="Liu X."/>
        </authorList>
    </citation>
    <scope>NUCLEOTIDE SEQUENCE [LARGE SCALE GENOMIC DNA]</scope>
    <source>
        <strain evidence="17">DSM 26</strain>
    </source>
</reference>
<dbReference type="PANTHER" id="PTHR43047:SF72">
    <property type="entry name" value="OSMOSENSING HISTIDINE PROTEIN KINASE SLN1"/>
    <property type="match status" value="1"/>
</dbReference>
<dbReference type="PATRIC" id="fig|1473.5.peg.628"/>
<dbReference type="SUPFAM" id="SSF49785">
    <property type="entry name" value="Galactose-binding domain-like"/>
    <property type="match status" value="1"/>
</dbReference>
<dbReference type="SUPFAM" id="SSF55874">
    <property type="entry name" value="ATPase domain of HSP90 chaperone/DNA topoisomerase II/histidine kinase"/>
    <property type="match status" value="2"/>
</dbReference>
<dbReference type="SUPFAM" id="SSF47384">
    <property type="entry name" value="Homodimeric domain of signal transducing histidine kinase"/>
    <property type="match status" value="1"/>
</dbReference>
<dbReference type="SMART" id="SM00388">
    <property type="entry name" value="HisKA"/>
    <property type="match status" value="1"/>
</dbReference>
<evidence type="ECO:0000256" key="6">
    <source>
        <dbReference type="ARBA" id="ARBA00022679"/>
    </source>
</evidence>
<dbReference type="GO" id="GO:0000155">
    <property type="term" value="F:phosphorelay sensor kinase activity"/>
    <property type="evidence" value="ECO:0007669"/>
    <property type="project" value="InterPro"/>
</dbReference>
<name>A0A0L0QKB4_VIRPA</name>
<dbReference type="SMART" id="SM00387">
    <property type="entry name" value="HATPase_c"/>
    <property type="match status" value="2"/>
</dbReference>
<evidence type="ECO:0000256" key="1">
    <source>
        <dbReference type="ARBA" id="ARBA00000085"/>
    </source>
</evidence>
<dbReference type="InterPro" id="IPR005467">
    <property type="entry name" value="His_kinase_dom"/>
</dbReference>
<evidence type="ECO:0000256" key="3">
    <source>
        <dbReference type="ARBA" id="ARBA00012438"/>
    </source>
</evidence>
<comment type="subcellular location">
    <subcellularLocation>
        <location evidence="2">Cell membrane</location>
    </subcellularLocation>
</comment>
<keyword evidence="7" id="KW-0547">Nucleotide-binding</keyword>
<feature type="domain" description="Histidine kinase" evidence="14">
    <location>
        <begin position="440"/>
        <end position="658"/>
    </location>
</feature>
<keyword evidence="6" id="KW-0808">Transferase</keyword>
<dbReference type="PRINTS" id="PR00344">
    <property type="entry name" value="BCTRLSENSOR"/>
</dbReference>
<dbReference type="Pfam" id="PF06580">
    <property type="entry name" value="His_kinase"/>
    <property type="match status" value="1"/>
</dbReference>
<accession>A0A0L0QKB4</accession>
<evidence type="ECO:0000256" key="5">
    <source>
        <dbReference type="ARBA" id="ARBA00022553"/>
    </source>
</evidence>
<evidence type="ECO:0000256" key="11">
    <source>
        <dbReference type="ARBA" id="ARBA00023136"/>
    </source>
</evidence>
<keyword evidence="11 13" id="KW-0472">Membrane</keyword>
<dbReference type="InterPro" id="IPR036097">
    <property type="entry name" value="HisK_dim/P_sf"/>
</dbReference>
<feature type="transmembrane region" description="Helical" evidence="13">
    <location>
        <begin position="332"/>
        <end position="353"/>
    </location>
</feature>
<dbReference type="Pfam" id="PF00512">
    <property type="entry name" value="HisKA"/>
    <property type="match status" value="1"/>
</dbReference>
<dbReference type="InterPro" id="IPR003594">
    <property type="entry name" value="HATPase_dom"/>
</dbReference>
<dbReference type="PROSITE" id="PS50109">
    <property type="entry name" value="HIS_KIN"/>
    <property type="match status" value="1"/>
</dbReference>
<evidence type="ECO:0000313" key="17">
    <source>
        <dbReference type="Proteomes" id="UP000036780"/>
    </source>
</evidence>
<dbReference type="Pfam" id="PF00072">
    <property type="entry name" value="Response_reg"/>
    <property type="match status" value="1"/>
</dbReference>
<keyword evidence="5 12" id="KW-0597">Phosphoprotein</keyword>
<dbReference type="GeneID" id="66872009"/>
<dbReference type="SUPFAM" id="SSF52172">
    <property type="entry name" value="CheY-like"/>
    <property type="match status" value="1"/>
</dbReference>
<evidence type="ECO:0000256" key="12">
    <source>
        <dbReference type="PROSITE-ProRule" id="PRU00169"/>
    </source>
</evidence>
<dbReference type="InterPro" id="IPR004358">
    <property type="entry name" value="Sig_transdc_His_kin-like_C"/>
</dbReference>
<feature type="transmembrane region" description="Helical" evidence="13">
    <location>
        <begin position="214"/>
        <end position="237"/>
    </location>
</feature>
<evidence type="ECO:0000259" key="14">
    <source>
        <dbReference type="PROSITE" id="PS50109"/>
    </source>
</evidence>
<dbReference type="EMBL" id="LGTO01000007">
    <property type="protein sequence ID" value="KNE19007.1"/>
    <property type="molecule type" value="Genomic_DNA"/>
</dbReference>
<sequence length="1047" mass="119149">MTTKSAPFLTRKRHFFIIIVLFLIILSSSRILWMTSFQSQEQPPFKNGQIDLRDWSVNDDEVLLLDGEWDFYPSALLTGANSPQTTKSPESIEVPGEWNKILHSPYGFGSYRLQILVDPDQEVNYSIRILSIRSASSVYVNGRLLDGSGQVAKNKEAYSPKNLPYSTTFTADKNGVIDIWIQAANFVDSRSSGIVRSVKFGSENAIIKDIRFSYTMQVATTIVFLVHALYALLLYFLGNREKKLLFFSILLFSAVGGSLLSNDEKLFHQLVYMGHKWDFRLANFLLLIAFFALLQCTNHQTLRYWKRIYPVYFMIVLGTAGITLFLNVTQIIMIFPVYFLLVGTSTIVSIIAIWKQFMKYPRVNLLLLFSLTALIHHFTWAITWRESGVSVPHYPFDLFIAIGCFAAVWFKDYFNMHADTKELASTLQRMNNHKDQFLANTSHEFKNPLHGILNMSQAVLEREQASLQQRSVRELETILSVGRRMSFILNDLLDVTSLQQGSPRLQKKSIAIGSIITGVIDMLKFTVEGKPITIVNQIPNEFPPVFADENRVIQIVFNLLHNAVKYTNEGQVTIDAFVQNNQAFITISDTGIGMDKDMLHRLFQPYEQANAKETMIEGGFGLGLSISKQLAELHGGTLEVASTQGEGSTFTFSLELANKNEITSHLYDQPLHEEPIQRNRSITLTDTEQTETSLQDEHGIKVNKTAKRPNILIVDDDPVNLEVMKTILRPEEYNITTVTSGHNALTILNKKEWDLVISDVMMPQMSGYELTETIRKQFSLTELPILLLTARSESYDIRSGFLAGANDYVTKPVEAMEIRSRIEALTTIKQAVQEQLQLETAWLQAQIQPHFLFNTLNAIASLSVIDLEKMQELLNEFSYFLRNKFKFKNMNELIPLEEELNMVRSYLYIEQVRFTDRLQVVWEIDTEICDELKVPFLSIQPLVENSIRHGIMNRVQGGKIIIRVEDYATHAEISVEDDGVGIDEETLQHILSKQSASKSGVGIVNTDLRLKRFFNEGLHIDSTVGKGTKISFMIMKKVHHEPEDSNA</sequence>
<keyword evidence="17" id="KW-1185">Reference proteome</keyword>
<evidence type="ECO:0000256" key="13">
    <source>
        <dbReference type="SAM" id="Phobius"/>
    </source>
</evidence>
<dbReference type="PANTHER" id="PTHR43047">
    <property type="entry name" value="TWO-COMPONENT HISTIDINE PROTEIN KINASE"/>
    <property type="match status" value="1"/>
</dbReference>
<dbReference type="SMART" id="SM00448">
    <property type="entry name" value="REC"/>
    <property type="match status" value="1"/>
</dbReference>
<dbReference type="Proteomes" id="UP000036780">
    <property type="component" value="Unassembled WGS sequence"/>
</dbReference>
<comment type="catalytic activity">
    <reaction evidence="1">
        <text>ATP + protein L-histidine = ADP + protein N-phospho-L-histidine.</text>
        <dbReference type="EC" id="2.7.13.3"/>
    </reaction>
</comment>
<evidence type="ECO:0000256" key="9">
    <source>
        <dbReference type="ARBA" id="ARBA00022840"/>
    </source>
</evidence>
<protein>
    <recommendedName>
        <fullName evidence="3">histidine kinase</fullName>
        <ecNumber evidence="3">2.7.13.3</ecNumber>
    </recommendedName>
</protein>
<keyword evidence="4" id="KW-1003">Cell membrane</keyword>
<keyword evidence="13" id="KW-0812">Transmembrane</keyword>
<dbReference type="CDD" id="cd16922">
    <property type="entry name" value="HATPase_EvgS-ArcB-TorS-like"/>
    <property type="match status" value="1"/>
</dbReference>
<dbReference type="GO" id="GO:0005524">
    <property type="term" value="F:ATP binding"/>
    <property type="evidence" value="ECO:0007669"/>
    <property type="project" value="UniProtKB-KW"/>
</dbReference>
<dbReference type="InterPro" id="IPR008979">
    <property type="entry name" value="Galactose-bd-like_sf"/>
</dbReference>
<dbReference type="Pfam" id="PF02518">
    <property type="entry name" value="HATPase_c"/>
    <property type="match status" value="2"/>
</dbReference>
<comment type="caution">
    <text evidence="16">The sequence shown here is derived from an EMBL/GenBank/DDBJ whole genome shotgun (WGS) entry which is preliminary data.</text>
</comment>
<dbReference type="InterPro" id="IPR001789">
    <property type="entry name" value="Sig_transdc_resp-reg_receiver"/>
</dbReference>
<dbReference type="EC" id="2.7.13.3" evidence="3"/>
<dbReference type="AlphaFoldDB" id="A0A0L0QKB4"/>
<dbReference type="Gene3D" id="2.60.120.260">
    <property type="entry name" value="Galactose-binding domain-like"/>
    <property type="match status" value="1"/>
</dbReference>
<dbReference type="InterPro" id="IPR003661">
    <property type="entry name" value="HisK_dim/P_dom"/>
</dbReference>
<dbReference type="InterPro" id="IPR011006">
    <property type="entry name" value="CheY-like_superfamily"/>
</dbReference>
<dbReference type="InterPro" id="IPR036890">
    <property type="entry name" value="HATPase_C_sf"/>
</dbReference>
<feature type="modified residue" description="4-aspartylphosphate" evidence="12">
    <location>
        <position position="759"/>
    </location>
</feature>
<feature type="transmembrane region" description="Helical" evidence="13">
    <location>
        <begin position="281"/>
        <end position="297"/>
    </location>
</feature>
<dbReference type="PROSITE" id="PS50110">
    <property type="entry name" value="RESPONSE_REGULATORY"/>
    <property type="match status" value="1"/>
</dbReference>
<evidence type="ECO:0000256" key="2">
    <source>
        <dbReference type="ARBA" id="ARBA00004236"/>
    </source>
</evidence>
<proteinExistence type="predicted"/>